<sequence length="258" mass="26997">MSRFEGKVAFVTGGASGMGLAIVKRLAEEGAKVVMADIQWELVQKNAKEIGNSVAPFRLDQSDPKSVEAAINFAEEKFGGLDFAVNAAAIQGSLGPIEALEVAEMQSVINVNLLGIAYCLKYELLALQKRKGGAIVNIASTCGMRPTANLAIYSASKAGVLSLTTTSATESGPHGIRVNTLSPGYVDTPLLDQRIDRAWAASITPNRRCGKTDDIADVTLFLLSDAARQVNGINVPVDGGLVASFGVIAPGFGTKTTL</sequence>
<reference evidence="3 4" key="1">
    <citation type="journal article" date="2024" name="Commun. Biol.">
        <title>Comparative genomic analysis of thermophilic fungi reveals convergent evolutionary adaptations and gene losses.</title>
        <authorList>
            <person name="Steindorff A.S."/>
            <person name="Aguilar-Pontes M.V."/>
            <person name="Robinson A.J."/>
            <person name="Andreopoulos B."/>
            <person name="LaButti K."/>
            <person name="Kuo A."/>
            <person name="Mondo S."/>
            <person name="Riley R."/>
            <person name="Otillar R."/>
            <person name="Haridas S."/>
            <person name="Lipzen A."/>
            <person name="Grimwood J."/>
            <person name="Schmutz J."/>
            <person name="Clum A."/>
            <person name="Reid I.D."/>
            <person name="Moisan M.C."/>
            <person name="Butler G."/>
            <person name="Nguyen T.T.M."/>
            <person name="Dewar K."/>
            <person name="Conant G."/>
            <person name="Drula E."/>
            <person name="Henrissat B."/>
            <person name="Hansel C."/>
            <person name="Singer S."/>
            <person name="Hutchinson M.I."/>
            <person name="de Vries R.P."/>
            <person name="Natvig D.O."/>
            <person name="Powell A.J."/>
            <person name="Tsang A."/>
            <person name="Grigoriev I.V."/>
        </authorList>
    </citation>
    <scope>NUCLEOTIDE SEQUENCE [LARGE SCALE GENOMIC DNA]</scope>
    <source>
        <strain evidence="3 4">CBS 494.80</strain>
    </source>
</reference>
<dbReference type="PRINTS" id="PR00080">
    <property type="entry name" value="SDRFAMILY"/>
</dbReference>
<organism evidence="3 4">
    <name type="scientific">Oculimacula yallundae</name>
    <dbReference type="NCBI Taxonomy" id="86028"/>
    <lineage>
        <taxon>Eukaryota</taxon>
        <taxon>Fungi</taxon>
        <taxon>Dikarya</taxon>
        <taxon>Ascomycota</taxon>
        <taxon>Pezizomycotina</taxon>
        <taxon>Leotiomycetes</taxon>
        <taxon>Helotiales</taxon>
        <taxon>Ploettnerulaceae</taxon>
        <taxon>Oculimacula</taxon>
    </lineage>
</organism>
<keyword evidence="2" id="KW-0560">Oxidoreductase</keyword>
<dbReference type="EMBL" id="JAZHXI010000018">
    <property type="protein sequence ID" value="KAL2061489.1"/>
    <property type="molecule type" value="Genomic_DNA"/>
</dbReference>
<evidence type="ECO:0000256" key="2">
    <source>
        <dbReference type="ARBA" id="ARBA00023002"/>
    </source>
</evidence>
<dbReference type="InterPro" id="IPR002347">
    <property type="entry name" value="SDR_fam"/>
</dbReference>
<dbReference type="InterPro" id="IPR036291">
    <property type="entry name" value="NAD(P)-bd_dom_sf"/>
</dbReference>
<keyword evidence="4" id="KW-1185">Reference proteome</keyword>
<dbReference type="Pfam" id="PF13561">
    <property type="entry name" value="adh_short_C2"/>
    <property type="match status" value="1"/>
</dbReference>
<protein>
    <submittedName>
        <fullName evidence="3">Uncharacterized protein</fullName>
    </submittedName>
</protein>
<evidence type="ECO:0000256" key="1">
    <source>
        <dbReference type="ARBA" id="ARBA00006484"/>
    </source>
</evidence>
<comment type="similarity">
    <text evidence="1">Belongs to the short-chain dehydrogenases/reductases (SDR) family.</text>
</comment>
<dbReference type="Gene3D" id="3.40.50.720">
    <property type="entry name" value="NAD(P)-binding Rossmann-like Domain"/>
    <property type="match status" value="1"/>
</dbReference>
<dbReference type="CDD" id="cd05233">
    <property type="entry name" value="SDR_c"/>
    <property type="match status" value="1"/>
</dbReference>
<dbReference type="SUPFAM" id="SSF51735">
    <property type="entry name" value="NAD(P)-binding Rossmann-fold domains"/>
    <property type="match status" value="1"/>
</dbReference>
<gene>
    <name evidence="3" type="ORF">VTL71DRAFT_6866</name>
</gene>
<accession>A0ABR4BWN4</accession>
<dbReference type="PRINTS" id="PR00081">
    <property type="entry name" value="GDHRDH"/>
</dbReference>
<evidence type="ECO:0000313" key="3">
    <source>
        <dbReference type="EMBL" id="KAL2061489.1"/>
    </source>
</evidence>
<evidence type="ECO:0000313" key="4">
    <source>
        <dbReference type="Proteomes" id="UP001595075"/>
    </source>
</evidence>
<name>A0ABR4BWN4_9HELO</name>
<proteinExistence type="inferred from homology"/>
<dbReference type="Proteomes" id="UP001595075">
    <property type="component" value="Unassembled WGS sequence"/>
</dbReference>
<dbReference type="NCBIfam" id="NF005559">
    <property type="entry name" value="PRK07231.1"/>
    <property type="match status" value="1"/>
</dbReference>
<dbReference type="PANTHER" id="PTHR24321">
    <property type="entry name" value="DEHYDROGENASES, SHORT CHAIN"/>
    <property type="match status" value="1"/>
</dbReference>
<comment type="caution">
    <text evidence="3">The sequence shown here is derived from an EMBL/GenBank/DDBJ whole genome shotgun (WGS) entry which is preliminary data.</text>
</comment>
<dbReference type="PANTHER" id="PTHR24321:SF8">
    <property type="entry name" value="ESTRADIOL 17-BETA-DEHYDROGENASE 8-RELATED"/>
    <property type="match status" value="1"/>
</dbReference>